<dbReference type="PANTHER" id="PTHR35936:SF6">
    <property type="entry name" value="AMINO ACID ABC TRANSPORTER SUBSTRATE-BINDING PAAT FAMILY PROTEIN"/>
    <property type="match status" value="1"/>
</dbReference>
<feature type="chain" id="PRO_5037750106" evidence="1">
    <location>
        <begin position="28"/>
        <end position="248"/>
    </location>
</feature>
<dbReference type="PANTHER" id="PTHR35936">
    <property type="entry name" value="MEMBRANE-BOUND LYTIC MUREIN TRANSGLYCOSYLASE F"/>
    <property type="match status" value="1"/>
</dbReference>
<proteinExistence type="predicted"/>
<dbReference type="RefSeq" id="WP_198100182.1">
    <property type="nucleotide sequence ID" value="NZ_JAEDAL010000002.1"/>
</dbReference>
<reference evidence="2" key="1">
    <citation type="submission" date="2020-12" db="EMBL/GenBank/DDBJ databases">
        <title>The genome sequence of Inhella sp. 4Y17.</title>
        <authorList>
            <person name="Liu Y."/>
        </authorList>
    </citation>
    <scope>NUCLEOTIDE SEQUENCE</scope>
    <source>
        <strain evidence="2">4Y10</strain>
    </source>
</reference>
<keyword evidence="1" id="KW-0732">Signal</keyword>
<evidence type="ECO:0000313" key="2">
    <source>
        <dbReference type="EMBL" id="MBH9552584.1"/>
    </source>
</evidence>
<keyword evidence="3" id="KW-1185">Reference proteome</keyword>
<evidence type="ECO:0000313" key="3">
    <source>
        <dbReference type="Proteomes" id="UP000620139"/>
    </source>
</evidence>
<name>A0A931IWZ2_9BURK</name>
<protein>
    <submittedName>
        <fullName evidence="2">Transporter substrate-binding domain-containing protein</fullName>
    </submittedName>
</protein>
<dbReference type="Proteomes" id="UP000620139">
    <property type="component" value="Unassembled WGS sequence"/>
</dbReference>
<dbReference type="PROSITE" id="PS51257">
    <property type="entry name" value="PROKAR_LIPOPROTEIN"/>
    <property type="match status" value="1"/>
</dbReference>
<evidence type="ECO:0000256" key="1">
    <source>
        <dbReference type="SAM" id="SignalP"/>
    </source>
</evidence>
<comment type="caution">
    <text evidence="2">The sequence shown here is derived from an EMBL/GenBank/DDBJ whole genome shotgun (WGS) entry which is preliminary data.</text>
</comment>
<dbReference type="EMBL" id="JAEDAL010000002">
    <property type="protein sequence ID" value="MBH9552584.1"/>
    <property type="molecule type" value="Genomic_DNA"/>
</dbReference>
<dbReference type="SUPFAM" id="SSF53850">
    <property type="entry name" value="Periplasmic binding protein-like II"/>
    <property type="match status" value="1"/>
</dbReference>
<organism evidence="2 3">
    <name type="scientific">Inhella gelatinilytica</name>
    <dbReference type="NCBI Taxonomy" id="2795030"/>
    <lineage>
        <taxon>Bacteria</taxon>
        <taxon>Pseudomonadati</taxon>
        <taxon>Pseudomonadota</taxon>
        <taxon>Betaproteobacteria</taxon>
        <taxon>Burkholderiales</taxon>
        <taxon>Sphaerotilaceae</taxon>
        <taxon>Inhella</taxon>
    </lineage>
</organism>
<dbReference type="Gene3D" id="3.40.190.10">
    <property type="entry name" value="Periplasmic binding protein-like II"/>
    <property type="match status" value="2"/>
</dbReference>
<sequence length="248" mass="27573">MMARFRTLARGLTGAALVMACCAPRAAAPAMVFVTPTNLIEPLVLIESRQLRGGVLKDVGEALARRMGREARFLPMPGKRVSEALNSGEADLVCYVLPGWLDGDLLWTGPVIPVAEVVAARDDAPPINRFEDLAGRRVGTVLGYRYNHLLAQPNQDLPFERFDAPDTRSNLAKLALGRMGYAIVEELPLRHYLRHNPQTKIRSVLVLRQYTTQCAQSKRSSLDFQQVQTHLAALVREGEIDRILSTYR</sequence>
<feature type="signal peptide" evidence="1">
    <location>
        <begin position="1"/>
        <end position="27"/>
    </location>
</feature>
<gene>
    <name evidence="2" type="ORF">I7X43_06925</name>
</gene>
<accession>A0A931IWZ2</accession>
<dbReference type="AlphaFoldDB" id="A0A931IWZ2"/>